<name>A0A4Q2RCV5_9HYPH</name>
<reference evidence="1 2" key="2">
    <citation type="submission" date="2019-02" db="EMBL/GenBank/DDBJ databases">
        <title>'Lichenibacterium ramalinii' gen. nov. sp. nov., 'Lichenibacterium minor' gen. nov. sp. nov.</title>
        <authorList>
            <person name="Pankratov T."/>
        </authorList>
    </citation>
    <scope>NUCLEOTIDE SEQUENCE [LARGE SCALE GENOMIC DNA]</scope>
    <source>
        <strain evidence="1 2">RmlP001</strain>
    </source>
</reference>
<gene>
    <name evidence="1" type="ORF">D3272_18165</name>
</gene>
<evidence type="ECO:0000313" key="1">
    <source>
        <dbReference type="EMBL" id="RYB03002.1"/>
    </source>
</evidence>
<dbReference type="EMBL" id="QYBC01000016">
    <property type="protein sequence ID" value="RYB03002.1"/>
    <property type="molecule type" value="Genomic_DNA"/>
</dbReference>
<sequence>MVRLADLQVLQGEFDRRDLTMALSWAGQNLDLLERRWRSLDERD</sequence>
<protein>
    <submittedName>
        <fullName evidence="1">DUF4160 domain-containing protein</fullName>
    </submittedName>
</protein>
<comment type="caution">
    <text evidence="1">The sequence shown here is derived from an EMBL/GenBank/DDBJ whole genome shotgun (WGS) entry which is preliminary data.</text>
</comment>
<dbReference type="Proteomes" id="UP000289411">
    <property type="component" value="Unassembled WGS sequence"/>
</dbReference>
<evidence type="ECO:0000313" key="2">
    <source>
        <dbReference type="Proteomes" id="UP000289411"/>
    </source>
</evidence>
<reference evidence="1 2" key="1">
    <citation type="submission" date="2018-09" db="EMBL/GenBank/DDBJ databases">
        <authorList>
            <person name="Grouzdev D.S."/>
            <person name="Krutkina M.S."/>
        </authorList>
    </citation>
    <scope>NUCLEOTIDE SEQUENCE [LARGE SCALE GENOMIC DNA]</scope>
    <source>
        <strain evidence="1 2">RmlP001</strain>
    </source>
</reference>
<accession>A0A4Q2RCV5</accession>
<dbReference type="AlphaFoldDB" id="A0A4Q2RCV5"/>
<proteinExistence type="predicted"/>
<keyword evidence="2" id="KW-1185">Reference proteome</keyword>
<organism evidence="1 2">
    <name type="scientific">Lichenibacterium ramalinae</name>
    <dbReference type="NCBI Taxonomy" id="2316527"/>
    <lineage>
        <taxon>Bacteria</taxon>
        <taxon>Pseudomonadati</taxon>
        <taxon>Pseudomonadota</taxon>
        <taxon>Alphaproteobacteria</taxon>
        <taxon>Hyphomicrobiales</taxon>
        <taxon>Lichenihabitantaceae</taxon>
        <taxon>Lichenibacterium</taxon>
    </lineage>
</organism>